<feature type="region of interest" description="Disordered" evidence="1">
    <location>
        <begin position="1"/>
        <end position="63"/>
    </location>
</feature>
<keyword evidence="3" id="KW-1185">Reference proteome</keyword>
<dbReference type="Proteomes" id="UP000314294">
    <property type="component" value="Unassembled WGS sequence"/>
</dbReference>
<dbReference type="AlphaFoldDB" id="A0A4Z2ER61"/>
<protein>
    <submittedName>
        <fullName evidence="2">Uncharacterized protein</fullName>
    </submittedName>
</protein>
<evidence type="ECO:0000313" key="3">
    <source>
        <dbReference type="Proteomes" id="UP000314294"/>
    </source>
</evidence>
<proteinExistence type="predicted"/>
<evidence type="ECO:0000256" key="1">
    <source>
        <dbReference type="SAM" id="MobiDB-lite"/>
    </source>
</evidence>
<accession>A0A4Z2ER61</accession>
<sequence>MKAPGHLGQMADIHQRSGVESRGGGHKGLKPTDTDVPSGRFIYVMSPNIPSARPPRGRRGPEERRFSFVEFSALKTLRKTF</sequence>
<gene>
    <name evidence="2" type="ORF">EYF80_058442</name>
</gene>
<dbReference type="EMBL" id="SRLO01003505">
    <property type="protein sequence ID" value="TNN31406.1"/>
    <property type="molecule type" value="Genomic_DNA"/>
</dbReference>
<comment type="caution">
    <text evidence="2">The sequence shown here is derived from an EMBL/GenBank/DDBJ whole genome shotgun (WGS) entry which is preliminary data.</text>
</comment>
<organism evidence="2 3">
    <name type="scientific">Liparis tanakae</name>
    <name type="common">Tanaka's snailfish</name>
    <dbReference type="NCBI Taxonomy" id="230148"/>
    <lineage>
        <taxon>Eukaryota</taxon>
        <taxon>Metazoa</taxon>
        <taxon>Chordata</taxon>
        <taxon>Craniata</taxon>
        <taxon>Vertebrata</taxon>
        <taxon>Euteleostomi</taxon>
        <taxon>Actinopterygii</taxon>
        <taxon>Neopterygii</taxon>
        <taxon>Teleostei</taxon>
        <taxon>Neoteleostei</taxon>
        <taxon>Acanthomorphata</taxon>
        <taxon>Eupercaria</taxon>
        <taxon>Perciformes</taxon>
        <taxon>Cottioidei</taxon>
        <taxon>Cottales</taxon>
        <taxon>Liparidae</taxon>
        <taxon>Liparis</taxon>
    </lineage>
</organism>
<reference evidence="2 3" key="1">
    <citation type="submission" date="2019-03" db="EMBL/GenBank/DDBJ databases">
        <title>First draft genome of Liparis tanakae, snailfish: a comprehensive survey of snailfish specific genes.</title>
        <authorList>
            <person name="Kim W."/>
            <person name="Song I."/>
            <person name="Jeong J.-H."/>
            <person name="Kim D."/>
            <person name="Kim S."/>
            <person name="Ryu S."/>
            <person name="Song J.Y."/>
            <person name="Lee S.K."/>
        </authorList>
    </citation>
    <scope>NUCLEOTIDE SEQUENCE [LARGE SCALE GENOMIC DNA]</scope>
    <source>
        <tissue evidence="2">Muscle</tissue>
    </source>
</reference>
<name>A0A4Z2ER61_9TELE</name>
<evidence type="ECO:0000313" key="2">
    <source>
        <dbReference type="EMBL" id="TNN31406.1"/>
    </source>
</evidence>